<evidence type="ECO:0000313" key="10">
    <source>
        <dbReference type="Proteomes" id="UP001597400"/>
    </source>
</evidence>
<dbReference type="SUPFAM" id="SSF53474">
    <property type="entry name" value="alpha/beta-Hydrolases"/>
    <property type="match status" value="1"/>
</dbReference>
<dbReference type="RefSeq" id="WP_380930970.1">
    <property type="nucleotide sequence ID" value="NZ_JBHUGS010000004.1"/>
</dbReference>
<dbReference type="SUPFAM" id="SSF50993">
    <property type="entry name" value="Peptidase/esterase 'gauge' domain"/>
    <property type="match status" value="1"/>
</dbReference>
<dbReference type="Proteomes" id="UP001597400">
    <property type="component" value="Unassembled WGS sequence"/>
</dbReference>
<dbReference type="InterPro" id="IPR023302">
    <property type="entry name" value="Pept_S9A_N"/>
</dbReference>
<dbReference type="EMBL" id="JBHUGS010000004">
    <property type="protein sequence ID" value="MFD1951961.1"/>
    <property type="molecule type" value="Genomic_DNA"/>
</dbReference>
<dbReference type="PANTHER" id="PTHR42881">
    <property type="entry name" value="PROLYL ENDOPEPTIDASE"/>
    <property type="match status" value="1"/>
</dbReference>
<dbReference type="PANTHER" id="PTHR42881:SF2">
    <property type="entry name" value="PROLYL ENDOPEPTIDASE"/>
    <property type="match status" value="1"/>
</dbReference>
<keyword evidence="10" id="KW-1185">Reference proteome</keyword>
<dbReference type="InterPro" id="IPR051167">
    <property type="entry name" value="Prolyl_oligopep/macrocyclase"/>
</dbReference>
<feature type="signal peptide" evidence="6">
    <location>
        <begin position="1"/>
        <end position="18"/>
    </location>
</feature>
<dbReference type="EC" id="3.4.21.26" evidence="2"/>
<evidence type="ECO:0000256" key="6">
    <source>
        <dbReference type="SAM" id="SignalP"/>
    </source>
</evidence>
<evidence type="ECO:0000259" key="8">
    <source>
        <dbReference type="Pfam" id="PF02897"/>
    </source>
</evidence>
<dbReference type="InterPro" id="IPR002470">
    <property type="entry name" value="Peptidase_S9A"/>
</dbReference>
<evidence type="ECO:0000256" key="4">
    <source>
        <dbReference type="ARBA" id="ARBA00022801"/>
    </source>
</evidence>
<organism evidence="9 10">
    <name type="scientific">Sphingomonas arantia</name>
    <dbReference type="NCBI Taxonomy" id="1460676"/>
    <lineage>
        <taxon>Bacteria</taxon>
        <taxon>Pseudomonadati</taxon>
        <taxon>Pseudomonadota</taxon>
        <taxon>Alphaproteobacteria</taxon>
        <taxon>Sphingomonadales</taxon>
        <taxon>Sphingomonadaceae</taxon>
        <taxon>Sphingomonas</taxon>
    </lineage>
</organism>
<proteinExistence type="predicted"/>
<keyword evidence="5" id="KW-0720">Serine protease</keyword>
<dbReference type="Pfam" id="PF00326">
    <property type="entry name" value="Peptidase_S9"/>
    <property type="match status" value="1"/>
</dbReference>
<dbReference type="Gene3D" id="3.40.50.1820">
    <property type="entry name" value="alpha/beta hydrolase"/>
    <property type="match status" value="1"/>
</dbReference>
<dbReference type="Pfam" id="PF02897">
    <property type="entry name" value="Peptidase_S9_N"/>
    <property type="match status" value="1"/>
</dbReference>
<protein>
    <recommendedName>
        <fullName evidence="2">prolyl oligopeptidase</fullName>
        <ecNumber evidence="2">3.4.21.26</ecNumber>
    </recommendedName>
</protein>
<comment type="caution">
    <text evidence="9">The sequence shown here is derived from an EMBL/GenBank/DDBJ whole genome shotgun (WGS) entry which is preliminary data.</text>
</comment>
<gene>
    <name evidence="9" type="ORF">ACFSGX_14405</name>
</gene>
<evidence type="ECO:0000313" key="9">
    <source>
        <dbReference type="EMBL" id="MFD1951961.1"/>
    </source>
</evidence>
<comment type="catalytic activity">
    <reaction evidence="1">
        <text>Hydrolysis of Pro-|-Xaa &gt;&gt; Ala-|-Xaa in oligopeptides.</text>
        <dbReference type="EC" id="3.4.21.26"/>
    </reaction>
</comment>
<name>A0ABW4U2J0_9SPHN</name>
<feature type="domain" description="Peptidase S9A N-terminal" evidence="8">
    <location>
        <begin position="30"/>
        <end position="430"/>
    </location>
</feature>
<evidence type="ECO:0000256" key="5">
    <source>
        <dbReference type="ARBA" id="ARBA00022825"/>
    </source>
</evidence>
<keyword evidence="4" id="KW-0378">Hydrolase</keyword>
<reference evidence="10" key="1">
    <citation type="journal article" date="2019" name="Int. J. Syst. Evol. Microbiol.">
        <title>The Global Catalogue of Microorganisms (GCM) 10K type strain sequencing project: providing services to taxonomists for standard genome sequencing and annotation.</title>
        <authorList>
            <consortium name="The Broad Institute Genomics Platform"/>
            <consortium name="The Broad Institute Genome Sequencing Center for Infectious Disease"/>
            <person name="Wu L."/>
            <person name="Ma J."/>
        </authorList>
    </citation>
    <scope>NUCLEOTIDE SEQUENCE [LARGE SCALE GENOMIC DNA]</scope>
    <source>
        <strain evidence="10">CGMCC 1.12702</strain>
    </source>
</reference>
<evidence type="ECO:0000256" key="3">
    <source>
        <dbReference type="ARBA" id="ARBA00022670"/>
    </source>
</evidence>
<evidence type="ECO:0000256" key="1">
    <source>
        <dbReference type="ARBA" id="ARBA00001070"/>
    </source>
</evidence>
<dbReference type="InterPro" id="IPR001375">
    <property type="entry name" value="Peptidase_S9_cat"/>
</dbReference>
<dbReference type="PRINTS" id="PR00862">
    <property type="entry name" value="PROLIGOPTASE"/>
</dbReference>
<dbReference type="Gene3D" id="2.130.10.120">
    <property type="entry name" value="Prolyl oligopeptidase, N-terminal domain"/>
    <property type="match status" value="1"/>
</dbReference>
<dbReference type="InterPro" id="IPR029058">
    <property type="entry name" value="AB_hydrolase_fold"/>
</dbReference>
<feature type="chain" id="PRO_5045576167" description="prolyl oligopeptidase" evidence="6">
    <location>
        <begin position="19"/>
        <end position="717"/>
    </location>
</feature>
<keyword evidence="6" id="KW-0732">Signal</keyword>
<sequence length="717" mass="76481">MIRGLVAATLLVPAVILAQPANKTGLSNFPPMPTAEPFRETVFGISIDDPYRWMEKPEHRVALEQWVNASSLHTTTELSAVPGREALYRDMQALSRASNRYNSVQEAGGKLFYQMLAPDKQIPVLMVRKAGRDRLLLDPMAGSDDKTPRAISSFSVSPDGRYVAIHIGEGGGETGAIRFYGVATGRPGPDVLTPVWGEFRVAWIDDRTVTYTRLGPAANGDQMKGMVAYRHVIGTPISQDVAVLGGSGPDRGFRVDPAQFPIVMPDPTSRWVLAIAANARVEVPIAVGRLDDLRAGKPAWTKLADYDDRVTFADIVGDTLYYLTSRTDENGELRAIDLGGGAPSLSKSRVIMRSDGRVLANIIGTTTGLYVTTTLPSAASELWFVPSKGGAPVKLALPASQSINDMTPSPDRKSVSFSMGGYTVGDVYYRATAGGVATIGLANATPPSAGRRHVVEEVATSADGTKVPLTIVFADGRKGPGPTVIDAYGSYGVSGQPFYSASWDVWNQRGGVYAYCHIRGGGELGEAWHRGGMQANKVNSHADLIACGERLVTLGYATPRTLGLFGASAAGLLVPAAALKRPDLFAAAVTRVGIVNPIRLASANNGPNQYGEMGDPTTESGFRALAAQDSTLLLPGAKGGTDFLFTIGLNDKRVDPWMSAKLVAMMRAKWGDKHLVVIRSDGKAGHGLGSTRDQSLDERADIFAFFLNRFGAPGFVR</sequence>
<evidence type="ECO:0000259" key="7">
    <source>
        <dbReference type="Pfam" id="PF00326"/>
    </source>
</evidence>
<accession>A0ABW4U2J0</accession>
<evidence type="ECO:0000256" key="2">
    <source>
        <dbReference type="ARBA" id="ARBA00011897"/>
    </source>
</evidence>
<keyword evidence="3" id="KW-0645">Protease</keyword>
<feature type="domain" description="Peptidase S9 prolyl oligopeptidase catalytic" evidence="7">
    <location>
        <begin position="501"/>
        <end position="711"/>
    </location>
</feature>